<dbReference type="PANTHER" id="PTHR37038">
    <property type="entry name" value="TRANSCRIPTIONAL REGULATOR-RELATED"/>
    <property type="match status" value="1"/>
</dbReference>
<evidence type="ECO:0000313" key="2">
    <source>
        <dbReference type="EMBL" id="EOL42576.1"/>
    </source>
</evidence>
<name>R3W4W0_9ENTE</name>
<dbReference type="CDD" id="cd00093">
    <property type="entry name" value="HTH_XRE"/>
    <property type="match status" value="1"/>
</dbReference>
<proteinExistence type="predicted"/>
<reference evidence="2 3" key="1">
    <citation type="submission" date="2013-02" db="EMBL/GenBank/DDBJ databases">
        <title>The Genome Sequence of Enterococcus phoeniculicola BAA-412.</title>
        <authorList>
            <consortium name="The Broad Institute Genome Sequencing Platform"/>
            <consortium name="The Broad Institute Genome Sequencing Center for Infectious Disease"/>
            <person name="Earl A.M."/>
            <person name="Gilmore M.S."/>
            <person name="Lebreton F."/>
            <person name="Walker B."/>
            <person name="Young S.K."/>
            <person name="Zeng Q."/>
            <person name="Gargeya S."/>
            <person name="Fitzgerald M."/>
            <person name="Haas B."/>
            <person name="Abouelleil A."/>
            <person name="Alvarado L."/>
            <person name="Arachchi H.M."/>
            <person name="Berlin A.M."/>
            <person name="Chapman S.B."/>
            <person name="Dewar J."/>
            <person name="Goldberg J."/>
            <person name="Griggs A."/>
            <person name="Gujja S."/>
            <person name="Hansen M."/>
            <person name="Howarth C."/>
            <person name="Imamovic A."/>
            <person name="Larimer J."/>
            <person name="McCowan C."/>
            <person name="Murphy C."/>
            <person name="Neiman D."/>
            <person name="Pearson M."/>
            <person name="Priest M."/>
            <person name="Roberts A."/>
            <person name="Saif S."/>
            <person name="Shea T."/>
            <person name="Sisk P."/>
            <person name="Sykes S."/>
            <person name="Wortman J."/>
            <person name="Nusbaum C."/>
            <person name="Birren B."/>
        </authorList>
    </citation>
    <scope>NUCLEOTIDE SEQUENCE [LARGE SCALE GENOMIC DNA]</scope>
    <source>
        <strain evidence="2 3">ATCC BAA-412</strain>
    </source>
</reference>
<accession>R3W4W0</accession>
<dbReference type="RefSeq" id="WP_010769563.1">
    <property type="nucleotide sequence ID" value="NZ_ASWE01000001.1"/>
</dbReference>
<dbReference type="EMBL" id="AJAT01000017">
    <property type="protein sequence ID" value="EOL42576.1"/>
    <property type="molecule type" value="Genomic_DNA"/>
</dbReference>
<gene>
    <name evidence="2" type="ORF">UC3_02929</name>
</gene>
<keyword evidence="3" id="KW-1185">Reference proteome</keyword>
<dbReference type="PATRIC" id="fig|1158610.3.peg.2911"/>
<dbReference type="SUPFAM" id="SSF47413">
    <property type="entry name" value="lambda repressor-like DNA-binding domains"/>
    <property type="match status" value="1"/>
</dbReference>
<feature type="domain" description="HTH cro/C1-type" evidence="1">
    <location>
        <begin position="8"/>
        <end position="61"/>
    </location>
</feature>
<dbReference type="InterPro" id="IPR001387">
    <property type="entry name" value="Cro/C1-type_HTH"/>
</dbReference>
<evidence type="ECO:0000313" key="3">
    <source>
        <dbReference type="Proteomes" id="UP000013785"/>
    </source>
</evidence>
<sequence length="292" mass="35115">MSQQSELLRKIRKQKKITQVNLCKGICPRSTYSSFESSGYTLSSDILFKILDRLNIKLDEFNYYSQTNANYKDESFDALHLSIQQHDLSNLKTLKDNFYKQFLITNDLYWLLISFKADEAIDKLTNLFDPKVFISKRKQTFSILHSYLLDTDFWGYFEFALFGNLIIYLKTTEIIKTFNKIEKKVDISVPRNRELYIKICLNSIVSLFEKREYQSAIKILDILDDLITNHEFMHWRILVKFYSTLYKEIHFSEPTKESYQFLTIYKDLGFYEYYDELMHYRKIILENHMEPM</sequence>
<evidence type="ECO:0000259" key="1">
    <source>
        <dbReference type="PROSITE" id="PS50943"/>
    </source>
</evidence>
<dbReference type="NCBIfam" id="TIGR01716">
    <property type="entry name" value="RGG_Cterm"/>
    <property type="match status" value="1"/>
</dbReference>
<organism evidence="2 3">
    <name type="scientific">Enterococcus phoeniculicola ATCC BAA-412</name>
    <dbReference type="NCBI Taxonomy" id="1158610"/>
    <lineage>
        <taxon>Bacteria</taxon>
        <taxon>Bacillati</taxon>
        <taxon>Bacillota</taxon>
        <taxon>Bacilli</taxon>
        <taxon>Lactobacillales</taxon>
        <taxon>Enterococcaceae</taxon>
        <taxon>Enterococcus</taxon>
    </lineage>
</organism>
<dbReference type="HOGENOM" id="CLU_072045_1_2_9"/>
<dbReference type="AlphaFoldDB" id="R3W4W0"/>
<dbReference type="InterPro" id="IPR010982">
    <property type="entry name" value="Lambda_DNA-bd_dom_sf"/>
</dbReference>
<dbReference type="eggNOG" id="COG1396">
    <property type="taxonomic scope" value="Bacteria"/>
</dbReference>
<dbReference type="Pfam" id="PF01381">
    <property type="entry name" value="HTH_3"/>
    <property type="match status" value="1"/>
</dbReference>
<dbReference type="InterPro" id="IPR010057">
    <property type="entry name" value="Transcription_activator_Rgg_C"/>
</dbReference>
<dbReference type="InterPro" id="IPR011990">
    <property type="entry name" value="TPR-like_helical_dom_sf"/>
</dbReference>
<dbReference type="STRING" id="154621.RV11_GL000744"/>
<dbReference type="PROSITE" id="PS50943">
    <property type="entry name" value="HTH_CROC1"/>
    <property type="match status" value="1"/>
</dbReference>
<dbReference type="SMART" id="SM00530">
    <property type="entry name" value="HTH_XRE"/>
    <property type="match status" value="1"/>
</dbReference>
<dbReference type="GO" id="GO:0003677">
    <property type="term" value="F:DNA binding"/>
    <property type="evidence" value="ECO:0007669"/>
    <property type="project" value="InterPro"/>
</dbReference>
<dbReference type="InterPro" id="IPR053163">
    <property type="entry name" value="HTH-type_regulator_Rgg"/>
</dbReference>
<dbReference type="Gene3D" id="1.25.40.10">
    <property type="entry name" value="Tetratricopeptide repeat domain"/>
    <property type="match status" value="1"/>
</dbReference>
<protein>
    <submittedName>
        <fullName evidence="2">Transcriptional activator, Rgg/GadR/MutR family domain-containing protein</fullName>
    </submittedName>
</protein>
<dbReference type="OrthoDB" id="2360592at2"/>
<dbReference type="Pfam" id="PF21259">
    <property type="entry name" value="Rgg_C"/>
    <property type="match status" value="1"/>
</dbReference>
<comment type="caution">
    <text evidence="2">The sequence shown here is derived from an EMBL/GenBank/DDBJ whole genome shotgun (WGS) entry which is preliminary data.</text>
</comment>
<dbReference type="Proteomes" id="UP000013785">
    <property type="component" value="Unassembled WGS sequence"/>
</dbReference>